<keyword evidence="5 8" id="KW-0547">Nucleotide-binding</keyword>
<dbReference type="EMBL" id="KY083065">
    <property type="protein sequence ID" value="ARX95817.1"/>
    <property type="molecule type" value="Genomic_DNA"/>
</dbReference>
<keyword evidence="2 8" id="KW-0055">Arginine biosynthesis</keyword>
<dbReference type="GO" id="GO:0005524">
    <property type="term" value="F:ATP binding"/>
    <property type="evidence" value="ECO:0007669"/>
    <property type="project" value="UniProtKB-UniRule"/>
</dbReference>
<dbReference type="HAMAP" id="MF_00082">
    <property type="entry name" value="ArgB"/>
    <property type="match status" value="1"/>
</dbReference>
<dbReference type="EC" id="2.7.2.8" evidence="8"/>
<evidence type="ECO:0000313" key="10">
    <source>
        <dbReference type="EMBL" id="AOM65448.1"/>
    </source>
</evidence>
<dbReference type="PIRSF" id="PIRSF000728">
    <property type="entry name" value="NAGK"/>
    <property type="match status" value="1"/>
</dbReference>
<keyword evidence="10" id="KW-0934">Plastid</keyword>
<reference evidence="10" key="2">
    <citation type="journal article" date="2018" name="PLoS ONE">
        <title>Plastid genome analysis of three Nemaliophycidae red algal species suggests environmental adaptation for iron limited habitats.</title>
        <authorList>
            <person name="Cho C.H."/>
            <person name="Choi J.W."/>
            <person name="Lam D.W."/>
            <person name="Kim K.M."/>
            <person name="Yoon H.S."/>
        </authorList>
    </citation>
    <scope>NUCLEOTIDE SEQUENCE</scope>
</reference>
<dbReference type="InterPro" id="IPR001057">
    <property type="entry name" value="Glu/AcGlu_kinase"/>
</dbReference>
<dbReference type="SUPFAM" id="SSF53633">
    <property type="entry name" value="Carbamate kinase-like"/>
    <property type="match status" value="1"/>
</dbReference>
<dbReference type="InterPro" id="IPR001048">
    <property type="entry name" value="Asp/Glu/Uridylate_kinase"/>
</dbReference>
<evidence type="ECO:0000256" key="1">
    <source>
        <dbReference type="ARBA" id="ARBA00004828"/>
    </source>
</evidence>
<feature type="domain" description="Aspartate/glutamate/uridylate kinase" evidence="9">
    <location>
        <begin position="25"/>
        <end position="261"/>
    </location>
</feature>
<feature type="site" description="Transition state stabilizer" evidence="8">
    <location>
        <position position="29"/>
    </location>
</feature>
<protein>
    <recommendedName>
        <fullName evidence="8">Acetylglutamate kinase</fullName>
        <ecNumber evidence="8">2.7.2.8</ecNumber>
    </recommendedName>
    <alternativeName>
        <fullName evidence="8">N-acetyl-L-glutamate 5-phosphotransferase</fullName>
    </alternativeName>
    <alternativeName>
        <fullName evidence="8">NAG kinase</fullName>
        <shortName evidence="8">NAGK</shortName>
    </alternativeName>
</protein>
<dbReference type="GO" id="GO:0042450">
    <property type="term" value="P:L-arginine biosynthetic process via ornithine"/>
    <property type="evidence" value="ECO:0007669"/>
    <property type="project" value="UniProtKB-UniRule"/>
</dbReference>
<evidence type="ECO:0000259" key="9">
    <source>
        <dbReference type="Pfam" id="PF00696"/>
    </source>
</evidence>
<keyword evidence="4 8" id="KW-0808">Transferase</keyword>
<dbReference type="Pfam" id="PF00696">
    <property type="entry name" value="AA_kinase"/>
    <property type="match status" value="1"/>
</dbReference>
<dbReference type="GO" id="GO:0003991">
    <property type="term" value="F:acetylglutamate kinase activity"/>
    <property type="evidence" value="ECO:0007669"/>
    <property type="project" value="UniProtKB-UniRule"/>
</dbReference>
<sequence>MINLLEKIKFLCEAKSSLQYLAKQIIVIKYGGALMKDKFLTEQIIEDIVFLHTIGIKVILVHGGGPEINSWLSKMNIPTKFCDGIRLTDYNTMEIVEMVLAGKINKTLVKLINQKNINAIGISGHDAQTIKVEPIDKTYNNFVANVKKVNPLLISTLLDQNYILVVSPVASDDKGQSYNINADNVAGALASALNAYLMIILTDTPGILSQPDNFKSRFNSICFNEIEKLIKCKTITGGMIPKVHTCMNALLNGVQTTSIIDGRVPHSLLLYLLTNEPIGSTITK</sequence>
<keyword evidence="11" id="KW-0150">Chloroplast</keyword>
<dbReference type="RefSeq" id="YP_009296513.1">
    <property type="nucleotide sequence ID" value="NC_031171.1"/>
</dbReference>
<evidence type="ECO:0000256" key="6">
    <source>
        <dbReference type="ARBA" id="ARBA00022777"/>
    </source>
</evidence>
<evidence type="ECO:0000256" key="4">
    <source>
        <dbReference type="ARBA" id="ARBA00022679"/>
    </source>
</evidence>
<feature type="binding site" evidence="8">
    <location>
        <position position="179"/>
    </location>
    <ligand>
        <name>substrate</name>
    </ligand>
</feature>
<evidence type="ECO:0000256" key="7">
    <source>
        <dbReference type="ARBA" id="ARBA00022840"/>
    </source>
</evidence>
<dbReference type="PANTHER" id="PTHR23342:SF0">
    <property type="entry name" value="N-ACETYLGLUTAMATE SYNTHASE, MITOCHONDRIAL"/>
    <property type="match status" value="1"/>
</dbReference>
<dbReference type="NCBIfam" id="TIGR00761">
    <property type="entry name" value="argB"/>
    <property type="match status" value="1"/>
</dbReference>
<evidence type="ECO:0000313" key="11">
    <source>
        <dbReference type="EMBL" id="ARX95817.1"/>
    </source>
</evidence>
<feature type="site" description="Transition state stabilizer" evidence="8">
    <location>
        <position position="242"/>
    </location>
</feature>
<dbReference type="FunFam" id="3.40.1160.10:FF:000004">
    <property type="entry name" value="Acetylglutamate kinase"/>
    <property type="match status" value="1"/>
</dbReference>
<dbReference type="PANTHER" id="PTHR23342">
    <property type="entry name" value="N-ACETYLGLUTAMATE SYNTHASE"/>
    <property type="match status" value="1"/>
</dbReference>
<dbReference type="AlphaFoldDB" id="A0A1C9CAP1"/>
<proteinExistence type="inferred from homology"/>
<dbReference type="InterPro" id="IPR037528">
    <property type="entry name" value="ArgB"/>
</dbReference>
<comment type="similarity">
    <text evidence="8">Belongs to the acetylglutamate kinase family. ArgB subfamily.</text>
</comment>
<feature type="binding site" evidence="8">
    <location>
        <begin position="64"/>
        <end position="65"/>
    </location>
    <ligand>
        <name>substrate</name>
    </ligand>
</feature>
<comment type="pathway">
    <text evidence="1 8">Amino-acid biosynthesis; L-arginine biosynthesis; N(2)-acetyl-L-ornithine from L-glutamate: step 2/4.</text>
</comment>
<dbReference type="EMBL" id="KX284714">
    <property type="protein sequence ID" value="AOM65448.1"/>
    <property type="molecule type" value="Genomic_DNA"/>
</dbReference>
<dbReference type="GeneID" id="29072853"/>
<reference evidence="11" key="1">
    <citation type="submission" date="2016-11" db="EMBL/GenBank/DDBJ databases">
        <title>Complete Chloroplast Genome of Thorea hispida.</title>
        <authorList>
            <person name="Nan F."/>
            <person name="Xie S."/>
        </authorList>
    </citation>
    <scope>NUCLEOTIDE SEQUENCE</scope>
</reference>
<organism evidence="10">
    <name type="scientific">Thorea hispida</name>
    <dbReference type="NCBI Taxonomy" id="202687"/>
    <lineage>
        <taxon>Eukaryota</taxon>
        <taxon>Rhodophyta</taxon>
        <taxon>Florideophyceae</taxon>
        <taxon>Nemaliophycidae</taxon>
        <taxon>Thoreales</taxon>
        <taxon>Thoreaceae</taxon>
        <taxon>Thorea</taxon>
    </lineage>
</organism>
<dbReference type="InterPro" id="IPR036393">
    <property type="entry name" value="AceGlu_kinase-like_sf"/>
</dbReference>
<gene>
    <name evidence="8 10" type="primary">argB</name>
    <name evidence="10" type="ORF">Thor_156</name>
</gene>
<dbReference type="CDD" id="cd04250">
    <property type="entry name" value="AAK_NAGK-C"/>
    <property type="match status" value="1"/>
</dbReference>
<evidence type="ECO:0000256" key="3">
    <source>
        <dbReference type="ARBA" id="ARBA00022605"/>
    </source>
</evidence>
<evidence type="ECO:0000256" key="5">
    <source>
        <dbReference type="ARBA" id="ARBA00022741"/>
    </source>
</evidence>
<feature type="binding site" evidence="8">
    <location>
        <position position="86"/>
    </location>
    <ligand>
        <name>substrate</name>
    </ligand>
</feature>
<comment type="catalytic activity">
    <reaction evidence="8">
        <text>N-acetyl-L-glutamate + ATP = N-acetyl-L-glutamyl 5-phosphate + ADP</text>
        <dbReference type="Rhea" id="RHEA:14629"/>
        <dbReference type="ChEBI" id="CHEBI:30616"/>
        <dbReference type="ChEBI" id="CHEBI:44337"/>
        <dbReference type="ChEBI" id="CHEBI:57936"/>
        <dbReference type="ChEBI" id="CHEBI:456216"/>
        <dbReference type="EC" id="2.7.2.8"/>
    </reaction>
</comment>
<keyword evidence="7 8" id="KW-0067">ATP-binding</keyword>
<keyword evidence="6 8" id="KW-0418">Kinase</keyword>
<evidence type="ECO:0000256" key="8">
    <source>
        <dbReference type="HAMAP-Rule" id="MF_00082"/>
    </source>
</evidence>
<dbReference type="InterPro" id="IPR004662">
    <property type="entry name" value="AcgluKinase_fam"/>
</dbReference>
<dbReference type="GO" id="GO:0005737">
    <property type="term" value="C:cytoplasm"/>
    <property type="evidence" value="ECO:0007669"/>
    <property type="project" value="InterPro"/>
</dbReference>
<geneLocation type="plastid" evidence="10"/>
<dbReference type="InterPro" id="IPR041727">
    <property type="entry name" value="NAGK-C"/>
</dbReference>
<name>A0A1C9CAP1_9FLOR</name>
<keyword evidence="3 8" id="KW-0028">Amino-acid biosynthesis</keyword>
<evidence type="ECO:0000256" key="2">
    <source>
        <dbReference type="ARBA" id="ARBA00022571"/>
    </source>
</evidence>
<dbReference type="Gene3D" id="3.40.1160.10">
    <property type="entry name" value="Acetylglutamate kinase-like"/>
    <property type="match status" value="1"/>
</dbReference>
<dbReference type="UniPathway" id="UPA00068">
    <property type="reaction ID" value="UER00107"/>
</dbReference>
<dbReference type="PRINTS" id="PR00474">
    <property type="entry name" value="GLU5KINASE"/>
</dbReference>
<comment type="function">
    <text evidence="8">Catalyzes the ATP-dependent phosphorylation of N-acetyl-L-glutamate.</text>
</comment>
<accession>A0A1C9CAP1</accession>